<comment type="similarity">
    <text evidence="7">Belongs to the ubiquitin-conjugating enzyme family.</text>
</comment>
<dbReference type="Pfam" id="PF00179">
    <property type="entry name" value="UQ_con"/>
    <property type="match status" value="1"/>
</dbReference>
<dbReference type="GeneID" id="25905762"/>
<evidence type="ECO:0000313" key="9">
    <source>
        <dbReference type="EMBL" id="KNC82466.1"/>
    </source>
</evidence>
<sequence>MATANENMPPAVVQRVVKDVRKLLKTELEGIRLDINEDDVTDIRATIAGPKDTPYEGGFFRLKLILNSEFPTSPPKGYFTTTIFHPNVAKNGEICVSTLKKDWKPSLGLDHVLLTVKCLLIVPNPESALNEEAGKLLLEDYEEYCKRARLMTDIYAKPKDAKSAGAGDGAVENIGAYAPEKLKKKVTKTKSKALKRL</sequence>
<reference evidence="9 10" key="1">
    <citation type="submission" date="2011-02" db="EMBL/GenBank/DDBJ databases">
        <title>The Genome Sequence of Sphaeroforma arctica JP610.</title>
        <authorList>
            <consortium name="The Broad Institute Genome Sequencing Platform"/>
            <person name="Russ C."/>
            <person name="Cuomo C."/>
            <person name="Young S.K."/>
            <person name="Zeng Q."/>
            <person name="Gargeya S."/>
            <person name="Alvarado L."/>
            <person name="Berlin A."/>
            <person name="Chapman S.B."/>
            <person name="Chen Z."/>
            <person name="Freedman E."/>
            <person name="Gellesch M."/>
            <person name="Goldberg J."/>
            <person name="Griggs A."/>
            <person name="Gujja S."/>
            <person name="Heilman E."/>
            <person name="Heiman D."/>
            <person name="Howarth C."/>
            <person name="Mehta T."/>
            <person name="Neiman D."/>
            <person name="Pearson M."/>
            <person name="Roberts A."/>
            <person name="Saif S."/>
            <person name="Shea T."/>
            <person name="Shenoy N."/>
            <person name="Sisk P."/>
            <person name="Stolte C."/>
            <person name="Sykes S."/>
            <person name="White J."/>
            <person name="Yandava C."/>
            <person name="Burger G."/>
            <person name="Gray M.W."/>
            <person name="Holland P.W.H."/>
            <person name="King N."/>
            <person name="Lang F.B.F."/>
            <person name="Roger A.J."/>
            <person name="Ruiz-Trillo I."/>
            <person name="Haas B."/>
            <person name="Nusbaum C."/>
            <person name="Birren B."/>
        </authorList>
    </citation>
    <scope>NUCLEOTIDE SEQUENCE [LARGE SCALE GENOMIC DNA]</scope>
    <source>
        <strain evidence="9 10">JP610</strain>
    </source>
</reference>
<proteinExistence type="inferred from homology"/>
<dbReference type="InterPro" id="IPR000608">
    <property type="entry name" value="UBC"/>
</dbReference>
<dbReference type="InterPro" id="IPR050113">
    <property type="entry name" value="Ub_conjugating_enzyme"/>
</dbReference>
<dbReference type="SUPFAM" id="SSF54495">
    <property type="entry name" value="UBC-like"/>
    <property type="match status" value="1"/>
</dbReference>
<dbReference type="SMART" id="SM00212">
    <property type="entry name" value="UBCc"/>
    <property type="match status" value="1"/>
</dbReference>
<keyword evidence="3 7" id="KW-0547">Nucleotide-binding</keyword>
<dbReference type="Gene3D" id="3.10.110.10">
    <property type="entry name" value="Ubiquitin Conjugating Enzyme"/>
    <property type="match status" value="1"/>
</dbReference>
<dbReference type="AlphaFoldDB" id="A0A0L0G0V9"/>
<gene>
    <name evidence="9" type="ORF">SARC_05258</name>
</gene>
<feature type="active site" description="Glycyl thioester intermediate" evidence="6">
    <location>
        <position position="95"/>
    </location>
</feature>
<organism evidence="9 10">
    <name type="scientific">Sphaeroforma arctica JP610</name>
    <dbReference type="NCBI Taxonomy" id="667725"/>
    <lineage>
        <taxon>Eukaryota</taxon>
        <taxon>Ichthyosporea</taxon>
        <taxon>Ichthyophonida</taxon>
        <taxon>Sphaeroforma</taxon>
    </lineage>
</organism>
<dbReference type="FunFam" id="3.10.110.10:FF:000031">
    <property type="entry name" value="Ubiquitin-conjugating enzyme E2 22"/>
    <property type="match status" value="1"/>
</dbReference>
<keyword evidence="10" id="KW-1185">Reference proteome</keyword>
<dbReference type="PROSITE" id="PS50127">
    <property type="entry name" value="UBC_2"/>
    <property type="match status" value="1"/>
</dbReference>
<dbReference type="eggNOG" id="KOG0423">
    <property type="taxonomic scope" value="Eukaryota"/>
</dbReference>
<evidence type="ECO:0000313" key="10">
    <source>
        <dbReference type="Proteomes" id="UP000054560"/>
    </source>
</evidence>
<dbReference type="PROSITE" id="PS00183">
    <property type="entry name" value="UBC_1"/>
    <property type="match status" value="1"/>
</dbReference>
<keyword evidence="4 7" id="KW-0833">Ubl conjugation pathway</keyword>
<keyword evidence="5 7" id="KW-0067">ATP-binding</keyword>
<dbReference type="GO" id="GO:0005524">
    <property type="term" value="F:ATP binding"/>
    <property type="evidence" value="ECO:0007669"/>
    <property type="project" value="UniProtKB-UniRule"/>
</dbReference>
<dbReference type="InterPro" id="IPR016135">
    <property type="entry name" value="UBQ-conjugating_enzyme/RWD"/>
</dbReference>
<protein>
    <recommendedName>
        <fullName evidence="1">E2 ubiquitin-conjugating enzyme</fullName>
        <ecNumber evidence="1">2.3.2.23</ecNumber>
    </recommendedName>
</protein>
<dbReference type="Proteomes" id="UP000054560">
    <property type="component" value="Unassembled WGS sequence"/>
</dbReference>
<dbReference type="EC" id="2.3.2.23" evidence="1"/>
<evidence type="ECO:0000256" key="2">
    <source>
        <dbReference type="ARBA" id="ARBA00022679"/>
    </source>
</evidence>
<dbReference type="GO" id="GO:0061631">
    <property type="term" value="F:ubiquitin conjugating enzyme activity"/>
    <property type="evidence" value="ECO:0007669"/>
    <property type="project" value="UniProtKB-EC"/>
</dbReference>
<evidence type="ECO:0000256" key="6">
    <source>
        <dbReference type="PROSITE-ProRule" id="PRU10133"/>
    </source>
</evidence>
<evidence type="ECO:0000256" key="7">
    <source>
        <dbReference type="RuleBase" id="RU362109"/>
    </source>
</evidence>
<name>A0A0L0G0V9_9EUKA</name>
<dbReference type="OrthoDB" id="10069349at2759"/>
<dbReference type="EMBL" id="KQ241925">
    <property type="protein sequence ID" value="KNC82466.1"/>
    <property type="molecule type" value="Genomic_DNA"/>
</dbReference>
<dbReference type="InterPro" id="IPR023313">
    <property type="entry name" value="UBQ-conjugating_AS"/>
</dbReference>
<evidence type="ECO:0000256" key="5">
    <source>
        <dbReference type="ARBA" id="ARBA00022840"/>
    </source>
</evidence>
<dbReference type="RefSeq" id="XP_014156368.1">
    <property type="nucleotide sequence ID" value="XM_014300893.1"/>
</dbReference>
<dbReference type="STRING" id="667725.A0A0L0G0V9"/>
<accession>A0A0L0G0V9</accession>
<dbReference type="PANTHER" id="PTHR24067">
    <property type="entry name" value="UBIQUITIN-CONJUGATING ENZYME E2"/>
    <property type="match status" value="1"/>
</dbReference>
<evidence type="ECO:0000259" key="8">
    <source>
        <dbReference type="PROSITE" id="PS50127"/>
    </source>
</evidence>
<evidence type="ECO:0000256" key="3">
    <source>
        <dbReference type="ARBA" id="ARBA00022741"/>
    </source>
</evidence>
<evidence type="ECO:0000256" key="4">
    <source>
        <dbReference type="ARBA" id="ARBA00022786"/>
    </source>
</evidence>
<dbReference type="CDD" id="cd23804">
    <property type="entry name" value="UBCc_UBE2S"/>
    <property type="match status" value="1"/>
</dbReference>
<feature type="domain" description="UBC core" evidence="8">
    <location>
        <begin position="11"/>
        <end position="157"/>
    </location>
</feature>
<keyword evidence="2" id="KW-0808">Transferase</keyword>
<evidence type="ECO:0000256" key="1">
    <source>
        <dbReference type="ARBA" id="ARBA00012486"/>
    </source>
</evidence>